<protein>
    <submittedName>
        <fullName evidence="2">Uncharacterized protein</fullName>
    </submittedName>
</protein>
<evidence type="ECO:0000256" key="1">
    <source>
        <dbReference type="SAM" id="Phobius"/>
    </source>
</evidence>
<proteinExistence type="predicted"/>
<keyword evidence="1" id="KW-1133">Transmembrane helix</keyword>
<accession>A0A7S7YEY6</accession>
<reference evidence="2 3" key="1">
    <citation type="submission" date="2020-09" db="EMBL/GenBank/DDBJ databases">
        <authorList>
            <person name="Zhang R."/>
            <person name="Garcia K."/>
            <person name="Ogata H."/>
        </authorList>
    </citation>
    <scope>NUCLEOTIDE SEQUENCE [LARGE SCALE GENOMIC DNA]</scope>
    <source>
        <strain evidence="3">stheno</strain>
    </source>
</reference>
<keyword evidence="1" id="KW-0472">Membrane</keyword>
<organism evidence="2 3">
    <name type="scientific">Medusavirus stheno T3</name>
    <dbReference type="NCBI Taxonomy" id="3069717"/>
    <lineage>
        <taxon>Viruses</taxon>
        <taxon>Varidnaviria</taxon>
        <taxon>Bamfordvirae</taxon>
        <taxon>Nucleocytoviricota</taxon>
        <taxon>Megaviricetes</taxon>
        <taxon>Mamonoviridae</taxon>
        <taxon>Medusavirus</taxon>
        <taxon>Medusavirus sthenus</taxon>
    </lineage>
</organism>
<keyword evidence="1" id="KW-0812">Transmembrane</keyword>
<evidence type="ECO:0000313" key="3">
    <source>
        <dbReference type="Proteomes" id="UP001162098"/>
    </source>
</evidence>
<dbReference type="EMBL" id="MW018138">
    <property type="protein sequence ID" value="QPB44561.1"/>
    <property type="molecule type" value="Genomic_DNA"/>
</dbReference>
<evidence type="ECO:0000313" key="2">
    <source>
        <dbReference type="EMBL" id="QPB44561.1"/>
    </source>
</evidence>
<feature type="transmembrane region" description="Helical" evidence="1">
    <location>
        <begin position="6"/>
        <end position="28"/>
    </location>
</feature>
<name>A0A7S7YEY6_9VIRU</name>
<keyword evidence="3" id="KW-1185">Reference proteome</keyword>
<dbReference type="Proteomes" id="UP001162098">
    <property type="component" value="Segment"/>
</dbReference>
<dbReference type="KEGG" id="vg:80543757"/>
<sequence length="138" mass="14574">MDLSAAQTKYIIGGVVLVAVVIVAWLLLRKREAEKLKSTVWAKQVAGADFTEPKPDGSLHKAPNPQRISASPLVAKSLAGAKDATGDAQTTVELPAVPAGGPLDHQGIVEQENVLHRYQSDAASDDAVEAFYINGAPY</sequence>